<protein>
    <submittedName>
        <fullName evidence="2">Uncharacterized protein</fullName>
    </submittedName>
</protein>
<gene>
    <name evidence="2" type="ORF">J7T54_005443</name>
</gene>
<reference evidence="2" key="2">
    <citation type="submission" date="2022-07" db="EMBL/GenBank/DDBJ databases">
        <authorList>
            <person name="Goncalves M.F.M."/>
            <person name="Hilario S."/>
            <person name="Van De Peer Y."/>
            <person name="Esteves A.C."/>
            <person name="Alves A."/>
        </authorList>
    </citation>
    <scope>NUCLEOTIDE SEQUENCE</scope>
    <source>
        <strain evidence="2">MUM 19.33</strain>
    </source>
</reference>
<accession>A0A9P9XYN8</accession>
<proteinExistence type="predicted"/>
<sequence>MDSLVGRMAGAPIPAPIHLGATPFSFALHVGTVTPDFDPVPCAQLLDLANEDVKFRSGFVERLQDIPATDLADYVALASQHHEEYVDKLGLATVGKLGGLSSFLCEEVVYMHDNLWDQIDSRERHIYSLRDKNRQLEMDIKTVQESVSVAPSPLSRELHEATKNFLRKITGVTDVEKSVLAKLTAAISPHINDFTLVEATWVPHVFRFHADYLMDTLNIQLEAEVQKLGQGSRNSTGGPVLERRRKSKGPVSDAWTLREVRFKQRTQKLLSSLDQAILSSERPKH</sequence>
<dbReference type="EMBL" id="JAGIXG020000034">
    <property type="protein sequence ID" value="KAI6780341.1"/>
    <property type="molecule type" value="Genomic_DNA"/>
</dbReference>
<evidence type="ECO:0000313" key="2">
    <source>
        <dbReference type="EMBL" id="KAI6780341.1"/>
    </source>
</evidence>
<evidence type="ECO:0000256" key="1">
    <source>
        <dbReference type="SAM" id="MobiDB-lite"/>
    </source>
</evidence>
<organism evidence="2 3">
    <name type="scientific">Emericellopsis cladophorae</name>
    <dbReference type="NCBI Taxonomy" id="2686198"/>
    <lineage>
        <taxon>Eukaryota</taxon>
        <taxon>Fungi</taxon>
        <taxon>Dikarya</taxon>
        <taxon>Ascomycota</taxon>
        <taxon>Pezizomycotina</taxon>
        <taxon>Sordariomycetes</taxon>
        <taxon>Hypocreomycetidae</taxon>
        <taxon>Hypocreales</taxon>
        <taxon>Bionectriaceae</taxon>
        <taxon>Emericellopsis</taxon>
    </lineage>
</organism>
<evidence type="ECO:0000313" key="3">
    <source>
        <dbReference type="Proteomes" id="UP001055219"/>
    </source>
</evidence>
<keyword evidence="3" id="KW-1185">Reference proteome</keyword>
<dbReference type="RefSeq" id="XP_051361197.1">
    <property type="nucleotide sequence ID" value="XM_051507664.1"/>
</dbReference>
<comment type="caution">
    <text evidence="2">The sequence shown here is derived from an EMBL/GenBank/DDBJ whole genome shotgun (WGS) entry which is preliminary data.</text>
</comment>
<dbReference type="GeneID" id="75831927"/>
<dbReference type="OrthoDB" id="10320791at2759"/>
<feature type="region of interest" description="Disordered" evidence="1">
    <location>
        <begin position="229"/>
        <end position="251"/>
    </location>
</feature>
<dbReference type="AlphaFoldDB" id="A0A9P9XYN8"/>
<reference evidence="2" key="1">
    <citation type="journal article" date="2021" name="J Fungi (Basel)">
        <title>Genomic and Metabolomic Analyses of the Marine Fungus Emericellopsis cladophorae: Insights into Saltwater Adaptability Mechanisms and Its Biosynthetic Potential.</title>
        <authorList>
            <person name="Goncalves M.F.M."/>
            <person name="Hilario S."/>
            <person name="Van de Peer Y."/>
            <person name="Esteves A.C."/>
            <person name="Alves A."/>
        </authorList>
    </citation>
    <scope>NUCLEOTIDE SEQUENCE</scope>
    <source>
        <strain evidence="2">MUM 19.33</strain>
    </source>
</reference>
<dbReference type="Proteomes" id="UP001055219">
    <property type="component" value="Unassembled WGS sequence"/>
</dbReference>
<name>A0A9P9XYN8_9HYPO</name>